<dbReference type="PANTHER" id="PTHR43309">
    <property type="entry name" value="5-OXOPROLINASE SUBUNIT C"/>
    <property type="match status" value="1"/>
</dbReference>
<reference evidence="5 6" key="1">
    <citation type="submission" date="2018-11" db="EMBL/GenBank/DDBJ databases">
        <title>Draft genome sequence of Cellulomonas takizawaensis strain TKZ-21.</title>
        <authorList>
            <person name="Yamamura H."/>
            <person name="Hayashi T."/>
            <person name="Hamada M."/>
            <person name="Serisawa Y."/>
            <person name="Matsuyama K."/>
            <person name="Nakagawa Y."/>
            <person name="Otoguro M."/>
            <person name="Yanagida F."/>
            <person name="Hayakawa M."/>
        </authorList>
    </citation>
    <scope>NUCLEOTIDE SEQUENCE [LARGE SCALE GENOMIC DNA]</scope>
    <source>
        <strain evidence="5 6">TKZ-21</strain>
    </source>
</reference>
<evidence type="ECO:0000313" key="6">
    <source>
        <dbReference type="Proteomes" id="UP000288246"/>
    </source>
</evidence>
<feature type="domain" description="Carboxyltransferase" evidence="4">
    <location>
        <begin position="48"/>
        <end position="311"/>
    </location>
</feature>
<dbReference type="RefSeq" id="WP_124341389.1">
    <property type="nucleotide sequence ID" value="NZ_BHYL01000033.1"/>
</dbReference>
<dbReference type="Pfam" id="PF02626">
    <property type="entry name" value="CT_A_B"/>
    <property type="match status" value="1"/>
</dbReference>
<dbReference type="Proteomes" id="UP000288246">
    <property type="component" value="Unassembled WGS sequence"/>
</dbReference>
<evidence type="ECO:0000256" key="3">
    <source>
        <dbReference type="ARBA" id="ARBA00022840"/>
    </source>
</evidence>
<keyword evidence="2 5" id="KW-0378">Hydrolase</keyword>
<dbReference type="SUPFAM" id="SSF50891">
    <property type="entry name" value="Cyclophilin-like"/>
    <property type="match status" value="1"/>
</dbReference>
<sequence length="311" mass="31437">MNAPGGDAARGRREASPGREVVASGALEVVEPGVLTLIQDLGRPGWAHVGVGRSGAADASALRLANRLVANDEGAAGLELLMGGLRLRARGPLTVACAGAPAPVRVGGVPVGMHAPVEVPDGAEIRVGAPSRGLRTYLAVRGGVDVPPVLGSRATDRLGGIGPAPLATGDVIPVAAPPAAWPPVDVAPVRPWPEGPWRLPVMTGPHADWFDGGLDALCGADGFRVTPSSDRVALRLDGPRVVRVRARAAAELPSAGLVPGAVQVPPDGLPVVFGVDHPVTGGYPVVAVVRASALGVLAQVRPGEPVRFVRG</sequence>
<dbReference type="AlphaFoldDB" id="A0A401UVX5"/>
<evidence type="ECO:0000256" key="2">
    <source>
        <dbReference type="ARBA" id="ARBA00022801"/>
    </source>
</evidence>
<dbReference type="PANTHER" id="PTHR43309:SF3">
    <property type="entry name" value="5-OXOPROLINASE SUBUNIT C"/>
    <property type="match status" value="1"/>
</dbReference>
<name>A0A401UVX5_9CELL</name>
<keyword evidence="1" id="KW-0547">Nucleotide-binding</keyword>
<evidence type="ECO:0000313" key="5">
    <source>
        <dbReference type="EMBL" id="GCD18837.1"/>
    </source>
</evidence>
<dbReference type="GO" id="GO:0005524">
    <property type="term" value="F:ATP binding"/>
    <property type="evidence" value="ECO:0007669"/>
    <property type="project" value="UniProtKB-KW"/>
</dbReference>
<dbReference type="NCBIfam" id="TIGR00724">
    <property type="entry name" value="urea_amlyse_rel"/>
    <property type="match status" value="1"/>
</dbReference>
<dbReference type="OrthoDB" id="9768696at2"/>
<keyword evidence="3" id="KW-0067">ATP-binding</keyword>
<dbReference type="InterPro" id="IPR052708">
    <property type="entry name" value="PxpC"/>
</dbReference>
<keyword evidence="6" id="KW-1185">Reference proteome</keyword>
<organism evidence="5 6">
    <name type="scientific">Cellulomonas algicola</name>
    <dbReference type="NCBI Taxonomy" id="2071633"/>
    <lineage>
        <taxon>Bacteria</taxon>
        <taxon>Bacillati</taxon>
        <taxon>Actinomycetota</taxon>
        <taxon>Actinomycetes</taxon>
        <taxon>Micrococcales</taxon>
        <taxon>Cellulomonadaceae</taxon>
        <taxon>Cellulomonas</taxon>
    </lineage>
</organism>
<dbReference type="SMART" id="SM00797">
    <property type="entry name" value="AHS2"/>
    <property type="match status" value="1"/>
</dbReference>
<comment type="caution">
    <text evidence="5">The sequence shown here is derived from an EMBL/GenBank/DDBJ whole genome shotgun (WGS) entry which is preliminary data.</text>
</comment>
<dbReference type="Gene3D" id="2.40.100.10">
    <property type="entry name" value="Cyclophilin-like"/>
    <property type="match status" value="1"/>
</dbReference>
<evidence type="ECO:0000259" key="4">
    <source>
        <dbReference type="SMART" id="SM00797"/>
    </source>
</evidence>
<evidence type="ECO:0000256" key="1">
    <source>
        <dbReference type="ARBA" id="ARBA00022741"/>
    </source>
</evidence>
<dbReference type="InterPro" id="IPR029000">
    <property type="entry name" value="Cyclophilin-like_dom_sf"/>
</dbReference>
<gene>
    <name evidence="5" type="ORF">CTKZ_03990</name>
</gene>
<accession>A0A401UVX5</accession>
<dbReference type="InterPro" id="IPR003778">
    <property type="entry name" value="CT_A_B"/>
</dbReference>
<dbReference type="EMBL" id="BHYL01000033">
    <property type="protein sequence ID" value="GCD18837.1"/>
    <property type="molecule type" value="Genomic_DNA"/>
</dbReference>
<protein>
    <submittedName>
        <fullName evidence="5">Allophanate hydrolase</fullName>
    </submittedName>
</protein>
<proteinExistence type="predicted"/>
<dbReference type="GO" id="GO:0016787">
    <property type="term" value="F:hydrolase activity"/>
    <property type="evidence" value="ECO:0007669"/>
    <property type="project" value="UniProtKB-KW"/>
</dbReference>